<dbReference type="OrthoDB" id="6159398at2759"/>
<dbReference type="AlphaFoldDB" id="Q8SXJ2"/>
<dbReference type="EMBL" id="AY089606">
    <property type="protein sequence ID" value="AAL90344.1"/>
    <property type="molecule type" value="mRNA"/>
</dbReference>
<dbReference type="ExpressionAtlas" id="Q8SXJ2">
    <property type="expression patterns" value="baseline and differential"/>
</dbReference>
<evidence type="ECO:0000313" key="3">
    <source>
        <dbReference type="EMBL" id="AAL90344.1"/>
    </source>
</evidence>
<dbReference type="InterPro" id="IPR036179">
    <property type="entry name" value="Ig-like_dom_sf"/>
</dbReference>
<evidence type="ECO:0000259" key="2">
    <source>
        <dbReference type="PROSITE" id="PS50835"/>
    </source>
</evidence>
<dbReference type="VEuPathDB" id="VectorBase:FBgn0034723"/>
<protein>
    <submittedName>
        <fullName evidence="3">RE21686p</fullName>
    </submittedName>
</protein>
<gene>
    <name evidence="3 4" type="ORF">CG13506</name>
</gene>
<dbReference type="PROSITE" id="PS50835">
    <property type="entry name" value="IG_LIKE"/>
    <property type="match status" value="1"/>
</dbReference>
<dbReference type="SUPFAM" id="SSF48726">
    <property type="entry name" value="Immunoglobulin"/>
    <property type="match status" value="1"/>
</dbReference>
<evidence type="ECO:0000313" key="4">
    <source>
        <dbReference type="FlyBase" id="FBgn0034723"/>
    </source>
</evidence>
<feature type="domain" description="Ig-like" evidence="2">
    <location>
        <begin position="70"/>
        <end position="147"/>
    </location>
</feature>
<dbReference type="InterPro" id="IPR003599">
    <property type="entry name" value="Ig_sub"/>
</dbReference>
<dbReference type="InterPro" id="IPR013783">
    <property type="entry name" value="Ig-like_fold"/>
</dbReference>
<organism evidence="3">
    <name type="scientific">Drosophila melanogaster</name>
    <name type="common">Fruit fly</name>
    <dbReference type="NCBI Taxonomy" id="7227"/>
    <lineage>
        <taxon>Eukaryota</taxon>
        <taxon>Metazoa</taxon>
        <taxon>Ecdysozoa</taxon>
        <taxon>Arthropoda</taxon>
        <taxon>Hexapoda</taxon>
        <taxon>Insecta</taxon>
        <taxon>Pterygota</taxon>
        <taxon>Neoptera</taxon>
        <taxon>Endopterygota</taxon>
        <taxon>Diptera</taxon>
        <taxon>Brachycera</taxon>
        <taxon>Muscomorpha</taxon>
        <taxon>Ephydroidea</taxon>
        <taxon>Drosophilidae</taxon>
        <taxon>Drosophila</taxon>
        <taxon>Sophophora</taxon>
    </lineage>
</organism>
<dbReference type="Gene3D" id="2.60.40.10">
    <property type="entry name" value="Immunoglobulins"/>
    <property type="match status" value="1"/>
</dbReference>
<reference evidence="3" key="1">
    <citation type="submission" date="2002-03" db="EMBL/GenBank/DDBJ databases">
        <authorList>
            <person name="Stapleton M."/>
            <person name="Brokstein P."/>
            <person name="Hong L."/>
            <person name="Agbayani A."/>
            <person name="Carlson J."/>
            <person name="Champe M."/>
            <person name="Chavez C."/>
            <person name="Dorsett V."/>
            <person name="Dresnek D."/>
            <person name="Farfan D."/>
            <person name="Frise E."/>
            <person name="George R."/>
            <person name="Gonzalez M."/>
            <person name="Guarin H."/>
            <person name="Kronmiller B."/>
            <person name="Li P."/>
            <person name="Liao G."/>
            <person name="Miranda A."/>
            <person name="Mungall C.J."/>
            <person name="Nunoo J."/>
            <person name="Pacleb J."/>
            <person name="Paragas V."/>
            <person name="Park S."/>
            <person name="Patel S."/>
            <person name="Phouanenavong S."/>
            <person name="Wan K."/>
            <person name="Yu C."/>
            <person name="Lewis S.E."/>
            <person name="Rubin G.M."/>
            <person name="Celniker S."/>
        </authorList>
    </citation>
    <scope>NUCLEOTIDE SEQUENCE</scope>
    <source>
        <strain evidence="3">Berkeley</strain>
    </source>
</reference>
<dbReference type="Bgee" id="FBgn0034723">
    <property type="expression patterns" value="Expressed in adult hindgut (Drosophila) and 181 other cell types or tissues"/>
</dbReference>
<evidence type="ECO:0000256" key="1">
    <source>
        <dbReference type="SAM" id="SignalP"/>
    </source>
</evidence>
<sequence>MIKARDSTRLLLISLLIGQLYVSCAGSPIDADVKGTDYQDDEYEYGDDTDDDDTQIIDVTKNHAEQEAPPYFDVTDLRVEAKPGDDVILNCDARNFQLSNAVVWYKNRIIIANGQNPISQRVQCMLNNSILLRNVSPEDSDDYYCEILPQRVRQHTALRVGARLSILCDDRDITDRSQTFRQGDHHKLGVEPICQTMPLSSGPLMI</sequence>
<dbReference type="AGR" id="FB:FBgn0034723"/>
<proteinExistence type="evidence at transcript level"/>
<accession>Q8SXJ2</accession>
<dbReference type="FlyBase" id="FBgn0034723">
    <property type="gene designation" value="CG13506"/>
</dbReference>
<keyword evidence="1" id="KW-0732">Signal</keyword>
<dbReference type="HOGENOM" id="CLU_542138_0_0_1"/>
<dbReference type="InterPro" id="IPR007110">
    <property type="entry name" value="Ig-like_dom"/>
</dbReference>
<name>Q8SXJ2_DROME</name>
<dbReference type="SMART" id="SM00409">
    <property type="entry name" value="IG"/>
    <property type="match status" value="1"/>
</dbReference>
<feature type="signal peptide" evidence="1">
    <location>
        <begin position="1"/>
        <end position="26"/>
    </location>
</feature>
<dbReference type="PeptideAtlas" id="Q8SXJ2"/>
<feature type="chain" id="PRO_5004313801" evidence="1">
    <location>
        <begin position="27"/>
        <end position="206"/>
    </location>
</feature>
<dbReference type="Pfam" id="PF13927">
    <property type="entry name" value="Ig_3"/>
    <property type="match status" value="1"/>
</dbReference>